<proteinExistence type="predicted"/>
<evidence type="ECO:0000313" key="2">
    <source>
        <dbReference type="EMBL" id="SJZ99713.1"/>
    </source>
</evidence>
<evidence type="ECO:0000313" key="3">
    <source>
        <dbReference type="Proteomes" id="UP000190102"/>
    </source>
</evidence>
<keyword evidence="3" id="KW-1185">Reference proteome</keyword>
<feature type="transmembrane region" description="Helical" evidence="1">
    <location>
        <begin position="124"/>
        <end position="142"/>
    </location>
</feature>
<dbReference type="EMBL" id="FUWR01000012">
    <property type="protein sequence ID" value="SJZ99713.1"/>
    <property type="molecule type" value="Genomic_DNA"/>
</dbReference>
<dbReference type="RefSeq" id="WP_078790551.1">
    <property type="nucleotide sequence ID" value="NZ_FUWR01000012.1"/>
</dbReference>
<name>A0A1T4Q7G1_9BACT</name>
<evidence type="ECO:0000256" key="1">
    <source>
        <dbReference type="SAM" id="Phobius"/>
    </source>
</evidence>
<protein>
    <submittedName>
        <fullName evidence="2">Uncharacterized protein</fullName>
    </submittedName>
</protein>
<feature type="transmembrane region" description="Helical" evidence="1">
    <location>
        <begin position="148"/>
        <end position="168"/>
    </location>
</feature>
<feature type="transmembrane region" description="Helical" evidence="1">
    <location>
        <begin position="189"/>
        <end position="209"/>
    </location>
</feature>
<keyword evidence="1" id="KW-0812">Transmembrane</keyword>
<keyword evidence="1" id="KW-1133">Transmembrane helix</keyword>
<organism evidence="2 3">
    <name type="scientific">Trichlorobacter thiogenes</name>
    <dbReference type="NCBI Taxonomy" id="115783"/>
    <lineage>
        <taxon>Bacteria</taxon>
        <taxon>Pseudomonadati</taxon>
        <taxon>Thermodesulfobacteriota</taxon>
        <taxon>Desulfuromonadia</taxon>
        <taxon>Geobacterales</taxon>
        <taxon>Geobacteraceae</taxon>
        <taxon>Trichlorobacter</taxon>
    </lineage>
</organism>
<keyword evidence="1" id="KW-0472">Membrane</keyword>
<reference evidence="3" key="1">
    <citation type="submission" date="2017-02" db="EMBL/GenBank/DDBJ databases">
        <authorList>
            <person name="Varghese N."/>
            <person name="Submissions S."/>
        </authorList>
    </citation>
    <scope>NUCLEOTIDE SEQUENCE [LARGE SCALE GENOMIC DNA]</scope>
    <source>
        <strain evidence="3">ATCC BAA-34</strain>
    </source>
</reference>
<dbReference type="Proteomes" id="UP000190102">
    <property type="component" value="Unassembled WGS sequence"/>
</dbReference>
<sequence length="219" mass="24275">MNLNDNNIVKFDGATSSETIFPIKGKTTKFALARSNSANEIIPPDTIFIILNHDANYALIQHNNLVYNIPMDCITKMHAEYINDDEIEQATLLLSNYNYQERNTQNILTASANKNKLLADAHKALAVLYVLLPIPILLYMMVTEAKSISDFVVGIVVIYAFFGIFSSFHFLVSKGVGKGKKWARTASSVAAVIMLLGFPVGTFIGIHLLKYAKSWEPAS</sequence>
<dbReference type="AlphaFoldDB" id="A0A1T4Q7G1"/>
<gene>
    <name evidence="2" type="ORF">SAMN02745119_02279</name>
</gene>
<dbReference type="STRING" id="115783.SAMN02745119_02279"/>
<accession>A0A1T4Q7G1</accession>